<sequence length="129" mass="14130">MKNSIFLGLAALALAGCMQDTGTTDAPTTRSFMTQEGLLATIPGATLYGVSSQDNETEWQQTYSAGGTNGTIEVIWDGEPSTSKWFVDGDQWCEDWGTDSACFRLVKVSDNELVAFRSGKQIRNSWFIK</sequence>
<dbReference type="EMBL" id="QBUD01000023">
    <property type="protein sequence ID" value="PUB09966.1"/>
    <property type="molecule type" value="Genomic_DNA"/>
</dbReference>
<organism evidence="1 2">
    <name type="scientific">Yoonia sediminilitoris</name>
    <dbReference type="NCBI Taxonomy" id="1286148"/>
    <lineage>
        <taxon>Bacteria</taxon>
        <taxon>Pseudomonadati</taxon>
        <taxon>Pseudomonadota</taxon>
        <taxon>Alphaproteobacteria</taxon>
        <taxon>Rhodobacterales</taxon>
        <taxon>Paracoccaceae</taxon>
        <taxon>Yoonia</taxon>
    </lineage>
</organism>
<dbReference type="PROSITE" id="PS51257">
    <property type="entry name" value="PROKAR_LIPOPROTEIN"/>
    <property type="match status" value="1"/>
</dbReference>
<dbReference type="RefSeq" id="WP_133176035.1">
    <property type="nucleotide sequence ID" value="NZ_QBUD01000023.1"/>
</dbReference>
<accession>A0A2T6K5M5</accession>
<name>A0A2T6K5M5_9RHOB</name>
<comment type="caution">
    <text evidence="1">The sequence shown here is derived from an EMBL/GenBank/DDBJ whole genome shotgun (WGS) entry which is preliminary data.</text>
</comment>
<evidence type="ECO:0000313" key="2">
    <source>
        <dbReference type="Proteomes" id="UP000244523"/>
    </source>
</evidence>
<gene>
    <name evidence="1" type="ORF">C8N45_12318</name>
</gene>
<keyword evidence="2" id="KW-1185">Reference proteome</keyword>
<protein>
    <recommendedName>
        <fullName evidence="3">Lipoprotein</fullName>
    </recommendedName>
</protein>
<reference evidence="1 2" key="1">
    <citation type="submission" date="2018-04" db="EMBL/GenBank/DDBJ databases">
        <title>Genomic Encyclopedia of Archaeal and Bacterial Type Strains, Phase II (KMG-II): from individual species to whole genera.</title>
        <authorList>
            <person name="Goeker M."/>
        </authorList>
    </citation>
    <scope>NUCLEOTIDE SEQUENCE [LARGE SCALE GENOMIC DNA]</scope>
    <source>
        <strain evidence="1 2">DSM 29955</strain>
    </source>
</reference>
<proteinExistence type="predicted"/>
<dbReference type="OrthoDB" id="6371473at2"/>
<dbReference type="AlphaFoldDB" id="A0A2T6K5M5"/>
<dbReference type="Proteomes" id="UP000244523">
    <property type="component" value="Unassembled WGS sequence"/>
</dbReference>
<evidence type="ECO:0008006" key="3">
    <source>
        <dbReference type="Google" id="ProtNLM"/>
    </source>
</evidence>
<evidence type="ECO:0000313" key="1">
    <source>
        <dbReference type="EMBL" id="PUB09966.1"/>
    </source>
</evidence>